<accession>A0A061J6A7</accession>
<dbReference type="EMBL" id="AUPL01001301">
    <property type="protein sequence ID" value="ESL10958.1"/>
    <property type="molecule type" value="Genomic_DNA"/>
</dbReference>
<keyword evidence="1" id="KW-0472">Membrane</keyword>
<protein>
    <submittedName>
        <fullName evidence="2">Uncharacterized protein</fullName>
    </submittedName>
</protein>
<evidence type="ECO:0000256" key="1">
    <source>
        <dbReference type="SAM" id="Phobius"/>
    </source>
</evidence>
<feature type="transmembrane region" description="Helical" evidence="1">
    <location>
        <begin position="215"/>
        <end position="234"/>
    </location>
</feature>
<feature type="transmembrane region" description="Helical" evidence="1">
    <location>
        <begin position="533"/>
        <end position="553"/>
    </location>
</feature>
<keyword evidence="1" id="KW-0812">Transmembrane</keyword>
<feature type="transmembrane region" description="Helical" evidence="1">
    <location>
        <begin position="263"/>
        <end position="281"/>
    </location>
</feature>
<sequence>MPLLHAANIRLPLDALLPRGASLILGGEMLLRNGARLNLDGIVMKNAALIGEGTVYVGAQTTLSVDRGSRLVLGGGCVINATVTYVEGLLEVDMSLGPLINGSLEIATGGQVKLYSVQATPCVNVLSARGGVRWARDFSVECHSYPLLSVSEYFSKTSVRKRTDEFRRKWFALPPDMECSEEYLLEEANRLFSLFHYFHITPRDLPTGVPSTRDMIMWGIIFVLLGFMTMQVFLRACGMSWKQWLIDLRRKPPLRLTLSRSEFALHAMNYVLLATLLFNALQRSMVAIPPQVPLPVGFMSLLRFRSVMLILPHRLINFQVTMRRVTIGTLVWGFTAIILMLLGKNTIRRRLYGKRVQTLMQMLLRVEHVLQVFLIVFSFPFRSLVLDAFACNTFLSEFITCAEVRNNIILPTISLLLFCFVLQSGRLSAMQLLKCDLRCRLSVLAALDALSLTESGMWKVFSNSPLLLFVCNLTFACLRLLLLFYATPTAYRNINRLMVQFSCIALFAHLCIILHVIRVYLGLVKTCRDGEMYFIVVVTLWIAMVGGSIWYNIIAAQDESATTNNVAIDAIQRSIQQIHSRIQELQYEFLTCASAEERENVLNATARLNMELLGKNQKRYQPREIPFAWKFLF</sequence>
<gene>
    <name evidence="2" type="ORF">TRSC58_01301</name>
</gene>
<dbReference type="AlphaFoldDB" id="A0A061J6A7"/>
<reference evidence="2 3" key="1">
    <citation type="submission" date="2013-07" db="EMBL/GenBank/DDBJ databases">
        <authorList>
            <person name="Stoco P.H."/>
            <person name="Wagner G."/>
            <person name="Gerber A."/>
            <person name="Zaha A."/>
            <person name="Thompson C."/>
            <person name="Bartholomeu D.C."/>
            <person name="Luckemeyer D.D."/>
            <person name="Bahia D."/>
            <person name="Loreto E."/>
            <person name="Prestes E.B."/>
            <person name="Lima F.M."/>
            <person name="Rodrigues-Luiz G."/>
            <person name="Vallejo G.A."/>
            <person name="Filho J.F."/>
            <person name="Monteiro K.M."/>
            <person name="Tyler K.M."/>
            <person name="de Almeida L.G."/>
            <person name="Ortiz M.F."/>
            <person name="Siervo M.A."/>
            <person name="de Moraes M.H."/>
            <person name="Cunha O.L."/>
            <person name="Mendonca-Neto R."/>
            <person name="Silva R."/>
            <person name="Teixeira S.M."/>
            <person name="Murta S.M."/>
            <person name="Sincero T.C."/>
            <person name="Mendes T.A."/>
            <person name="Urmenyi T.P."/>
            <person name="Silva V.G."/>
            <person name="da Rocha W.D."/>
            <person name="Andersson B."/>
            <person name="Romanha A.J."/>
            <person name="Steindel M."/>
            <person name="de Vasconcelos A.T."/>
            <person name="Grisard E.C."/>
        </authorList>
    </citation>
    <scope>NUCLEOTIDE SEQUENCE [LARGE SCALE GENOMIC DNA]</scope>
    <source>
        <strain evidence="2 3">SC58</strain>
    </source>
</reference>
<comment type="caution">
    <text evidence="2">The sequence shown here is derived from an EMBL/GenBank/DDBJ whole genome shotgun (WGS) entry which is preliminary data.</text>
</comment>
<feature type="transmembrane region" description="Helical" evidence="1">
    <location>
        <begin position="404"/>
        <end position="422"/>
    </location>
</feature>
<dbReference type="VEuPathDB" id="TriTrypDB:TRSC58_01301"/>
<feature type="transmembrane region" description="Helical" evidence="1">
    <location>
        <begin position="466"/>
        <end position="486"/>
    </location>
</feature>
<organism evidence="2 3">
    <name type="scientific">Trypanosoma rangeli SC58</name>
    <dbReference type="NCBI Taxonomy" id="429131"/>
    <lineage>
        <taxon>Eukaryota</taxon>
        <taxon>Discoba</taxon>
        <taxon>Euglenozoa</taxon>
        <taxon>Kinetoplastea</taxon>
        <taxon>Metakinetoplastina</taxon>
        <taxon>Trypanosomatida</taxon>
        <taxon>Trypanosomatidae</taxon>
        <taxon>Trypanosoma</taxon>
        <taxon>Herpetosoma</taxon>
    </lineage>
</organism>
<keyword evidence="3" id="KW-1185">Reference proteome</keyword>
<feature type="transmembrane region" description="Helical" evidence="1">
    <location>
        <begin position="363"/>
        <end position="384"/>
    </location>
</feature>
<evidence type="ECO:0000313" key="3">
    <source>
        <dbReference type="Proteomes" id="UP000031737"/>
    </source>
</evidence>
<dbReference type="OrthoDB" id="266718at2759"/>
<dbReference type="Proteomes" id="UP000031737">
    <property type="component" value="Unassembled WGS sequence"/>
</dbReference>
<feature type="transmembrane region" description="Helical" evidence="1">
    <location>
        <begin position="325"/>
        <end position="342"/>
    </location>
</feature>
<feature type="transmembrane region" description="Helical" evidence="1">
    <location>
        <begin position="498"/>
        <end position="521"/>
    </location>
</feature>
<keyword evidence="1" id="KW-1133">Transmembrane helix</keyword>
<evidence type="ECO:0000313" key="2">
    <source>
        <dbReference type="EMBL" id="ESL10958.1"/>
    </source>
</evidence>
<name>A0A061J6A7_TRYRA</name>
<proteinExistence type="predicted"/>